<dbReference type="PANTHER" id="PTHR21152:SF40">
    <property type="entry name" value="ALANINE--GLYOXYLATE AMINOTRANSFERASE"/>
    <property type="match status" value="1"/>
</dbReference>
<dbReference type="InterPro" id="IPR015424">
    <property type="entry name" value="PyrdxlP-dep_Trfase"/>
</dbReference>
<dbReference type="GO" id="GO:0006564">
    <property type="term" value="P:L-serine biosynthetic process"/>
    <property type="evidence" value="ECO:0007669"/>
    <property type="project" value="UniProtKB-KW"/>
</dbReference>
<dbReference type="EC" id="2.6.1.52" evidence="5"/>
<gene>
    <name evidence="17" type="primary">serC</name>
    <name evidence="17" type="ORF">H9867_00605</name>
</gene>
<dbReference type="InterPro" id="IPR015422">
    <property type="entry name" value="PyrdxlP-dep_Trfase_small"/>
</dbReference>
<organism evidence="17 18">
    <name type="scientific">Candidatus Corynebacterium gallistercoris</name>
    <dbReference type="NCBI Taxonomy" id="2838530"/>
    <lineage>
        <taxon>Bacteria</taxon>
        <taxon>Bacillati</taxon>
        <taxon>Actinomycetota</taxon>
        <taxon>Actinomycetes</taxon>
        <taxon>Mycobacteriales</taxon>
        <taxon>Corynebacteriaceae</taxon>
        <taxon>Corynebacterium</taxon>
    </lineage>
</organism>
<comment type="cofactor">
    <cofactor evidence="1">
        <name>pyridoxal 5'-phosphate</name>
        <dbReference type="ChEBI" id="CHEBI:597326"/>
    </cofactor>
</comment>
<evidence type="ECO:0000256" key="3">
    <source>
        <dbReference type="ARBA" id="ARBA00005099"/>
    </source>
</evidence>
<dbReference type="PANTHER" id="PTHR21152">
    <property type="entry name" value="AMINOTRANSFERASE CLASS V"/>
    <property type="match status" value="1"/>
</dbReference>
<sequence length="424" mass="45462">MCIDELPPLSWVSLIILHLFLALCPPPQADRLVWVAHLRTGDFLRIPPVSDSFPTLPQDLIPTDGRFGCGPSKVRTAQLQSIQDNAAIMGTSHRQAGVKDVVGSVREGLTELFSLPDGYEIVLSLGGATAFWDAASFGLIRNKSAHLTYGEFSGKFASVSKKAPWLEEPQVIAAEPGTAPSPAELDGTDADLVGWAHNETSTGAMVPVTRPNTDALVAIDATSGAGGLPVDMTQADVYYFSPQKCFASDGGLWLAAFSPAALDRVEEIAATNRYIPAFLDLKTAVDNSRKNQTYNTPAVGTLLMLDDQVKWMNANGGLEGMVARTTESSQTLYDWAKSRPEATPFVSEPSARSLVVGTIDFSDEIDAAKIAKILRANGVLDTEPYRKLGRNQLRIGMFPAIEPADIATLTKAIDHIIDGGHAKA</sequence>
<protein>
    <recommendedName>
        <fullName evidence="5">phosphoserine transaminase</fullName>
        <ecNumber evidence="5">2.6.1.52</ecNumber>
    </recommendedName>
    <alternativeName>
        <fullName evidence="13">Phosphohydroxythreonine aminotransferase</fullName>
    </alternativeName>
</protein>
<dbReference type="GO" id="GO:0004648">
    <property type="term" value="F:O-phospho-L-serine:2-oxoglutarate aminotransferase activity"/>
    <property type="evidence" value="ECO:0007669"/>
    <property type="project" value="UniProtKB-EC"/>
</dbReference>
<dbReference type="InterPro" id="IPR022278">
    <property type="entry name" value="Pser_aminoTfrase"/>
</dbReference>
<evidence type="ECO:0000256" key="7">
    <source>
        <dbReference type="ARBA" id="ARBA00022576"/>
    </source>
</evidence>
<name>A0A9D1UQ84_9CORY</name>
<evidence type="ECO:0000256" key="11">
    <source>
        <dbReference type="ARBA" id="ARBA00023096"/>
    </source>
</evidence>
<evidence type="ECO:0000256" key="8">
    <source>
        <dbReference type="ARBA" id="ARBA00022605"/>
    </source>
</evidence>
<evidence type="ECO:0000313" key="17">
    <source>
        <dbReference type="EMBL" id="HIW94981.1"/>
    </source>
</evidence>
<dbReference type="EMBL" id="DXFZ01000009">
    <property type="protein sequence ID" value="HIW94981.1"/>
    <property type="molecule type" value="Genomic_DNA"/>
</dbReference>
<dbReference type="InterPro" id="IPR000192">
    <property type="entry name" value="Aminotrans_V_dom"/>
</dbReference>
<dbReference type="InterPro" id="IPR015421">
    <property type="entry name" value="PyrdxlP-dep_Trfase_major"/>
</dbReference>
<evidence type="ECO:0000256" key="2">
    <source>
        <dbReference type="ARBA" id="ARBA00003483"/>
    </source>
</evidence>
<evidence type="ECO:0000313" key="18">
    <source>
        <dbReference type="Proteomes" id="UP000824189"/>
    </source>
</evidence>
<keyword evidence="9 17" id="KW-0808">Transferase</keyword>
<dbReference type="GO" id="GO:0019265">
    <property type="term" value="P:glycine biosynthetic process, by transamination of glyoxylate"/>
    <property type="evidence" value="ECO:0007669"/>
    <property type="project" value="TreeGrafter"/>
</dbReference>
<evidence type="ECO:0000256" key="14">
    <source>
        <dbReference type="ARBA" id="ARBA00047630"/>
    </source>
</evidence>
<dbReference type="Pfam" id="PF00266">
    <property type="entry name" value="Aminotran_5"/>
    <property type="match status" value="1"/>
</dbReference>
<reference evidence="17" key="2">
    <citation type="submission" date="2021-04" db="EMBL/GenBank/DDBJ databases">
        <authorList>
            <person name="Gilroy R."/>
        </authorList>
    </citation>
    <scope>NUCLEOTIDE SEQUENCE</scope>
    <source>
        <strain evidence="17">4376</strain>
    </source>
</reference>
<evidence type="ECO:0000256" key="6">
    <source>
        <dbReference type="ARBA" id="ARBA00022490"/>
    </source>
</evidence>
<comment type="caution">
    <text evidence="17">The sequence shown here is derived from an EMBL/GenBank/DDBJ whole genome shotgun (WGS) entry which is preliminary data.</text>
</comment>
<dbReference type="SUPFAM" id="SSF53383">
    <property type="entry name" value="PLP-dependent transferases"/>
    <property type="match status" value="1"/>
</dbReference>
<dbReference type="NCBIfam" id="TIGR01366">
    <property type="entry name" value="serC_3"/>
    <property type="match status" value="1"/>
</dbReference>
<keyword evidence="11" id="KW-0664">Pyridoxine biosynthesis</keyword>
<evidence type="ECO:0000256" key="15">
    <source>
        <dbReference type="ARBA" id="ARBA00049007"/>
    </source>
</evidence>
<evidence type="ECO:0000256" key="4">
    <source>
        <dbReference type="ARBA" id="ARBA00006904"/>
    </source>
</evidence>
<dbReference type="PIRSF" id="PIRSF000525">
    <property type="entry name" value="SerC"/>
    <property type="match status" value="1"/>
</dbReference>
<dbReference type="GO" id="GO:0004760">
    <property type="term" value="F:L-serine-pyruvate transaminase activity"/>
    <property type="evidence" value="ECO:0007669"/>
    <property type="project" value="TreeGrafter"/>
</dbReference>
<dbReference type="AlphaFoldDB" id="A0A9D1UQ84"/>
<comment type="catalytic activity">
    <reaction evidence="14">
        <text>4-(phosphooxy)-L-threonine + 2-oxoglutarate = (R)-3-hydroxy-2-oxo-4-phosphooxybutanoate + L-glutamate</text>
        <dbReference type="Rhea" id="RHEA:16573"/>
        <dbReference type="ChEBI" id="CHEBI:16810"/>
        <dbReference type="ChEBI" id="CHEBI:29985"/>
        <dbReference type="ChEBI" id="CHEBI:58452"/>
        <dbReference type="ChEBI" id="CHEBI:58538"/>
        <dbReference type="EC" id="2.6.1.52"/>
    </reaction>
</comment>
<keyword evidence="7 17" id="KW-0032">Aminotransferase</keyword>
<evidence type="ECO:0000256" key="13">
    <source>
        <dbReference type="ARBA" id="ARBA00031421"/>
    </source>
</evidence>
<dbReference type="Gene3D" id="3.40.640.10">
    <property type="entry name" value="Type I PLP-dependent aspartate aminotransferase-like (Major domain)"/>
    <property type="match status" value="1"/>
</dbReference>
<comment type="similarity">
    <text evidence="4">Belongs to the class-V pyridoxal-phosphate-dependent aminotransferase family. SerC subfamily.</text>
</comment>
<evidence type="ECO:0000256" key="9">
    <source>
        <dbReference type="ARBA" id="ARBA00022679"/>
    </source>
</evidence>
<comment type="function">
    <text evidence="2">Catalyzes the reversible conversion of 3-phosphohydroxypyruvate to phosphoserine and of 3-hydroxy-2-oxo-4-phosphonooxybutanoate to phosphohydroxythreonine.</text>
</comment>
<dbReference type="Gene3D" id="3.90.1150.10">
    <property type="entry name" value="Aspartate Aminotransferase, domain 1"/>
    <property type="match status" value="1"/>
</dbReference>
<dbReference type="InterPro" id="IPR006272">
    <property type="entry name" value="Pser_aminoTfrase_mycobac"/>
</dbReference>
<evidence type="ECO:0000256" key="5">
    <source>
        <dbReference type="ARBA" id="ARBA00013030"/>
    </source>
</evidence>
<dbReference type="GO" id="GO:0008615">
    <property type="term" value="P:pyridoxine biosynthetic process"/>
    <property type="evidence" value="ECO:0007669"/>
    <property type="project" value="UniProtKB-KW"/>
</dbReference>
<keyword evidence="12" id="KW-0718">Serine biosynthesis</keyword>
<feature type="domain" description="Aminotransferase class V" evidence="16">
    <location>
        <begin position="91"/>
        <end position="379"/>
    </location>
</feature>
<keyword evidence="8" id="KW-0028">Amino-acid biosynthesis</keyword>
<reference evidence="17" key="1">
    <citation type="journal article" date="2021" name="PeerJ">
        <title>Extensive microbial diversity within the chicken gut microbiome revealed by metagenomics and culture.</title>
        <authorList>
            <person name="Gilroy R."/>
            <person name="Ravi A."/>
            <person name="Getino M."/>
            <person name="Pursley I."/>
            <person name="Horton D.L."/>
            <person name="Alikhan N.F."/>
            <person name="Baker D."/>
            <person name="Gharbi K."/>
            <person name="Hall N."/>
            <person name="Watson M."/>
            <person name="Adriaenssens E.M."/>
            <person name="Foster-Nyarko E."/>
            <person name="Jarju S."/>
            <person name="Secka A."/>
            <person name="Antonio M."/>
            <person name="Oren A."/>
            <person name="Chaudhuri R.R."/>
            <person name="La Ragione R."/>
            <person name="Hildebrand F."/>
            <person name="Pallen M.J."/>
        </authorList>
    </citation>
    <scope>NUCLEOTIDE SEQUENCE</scope>
    <source>
        <strain evidence="17">4376</strain>
    </source>
</reference>
<accession>A0A9D1UQ84</accession>
<proteinExistence type="inferred from homology"/>
<keyword evidence="10" id="KW-0663">Pyridoxal phosphate</keyword>
<evidence type="ECO:0000256" key="12">
    <source>
        <dbReference type="ARBA" id="ARBA00023299"/>
    </source>
</evidence>
<evidence type="ECO:0000259" key="16">
    <source>
        <dbReference type="Pfam" id="PF00266"/>
    </source>
</evidence>
<evidence type="ECO:0000256" key="1">
    <source>
        <dbReference type="ARBA" id="ARBA00001933"/>
    </source>
</evidence>
<evidence type="ECO:0000256" key="10">
    <source>
        <dbReference type="ARBA" id="ARBA00022898"/>
    </source>
</evidence>
<comment type="pathway">
    <text evidence="3">Amino-acid biosynthesis; L-serine biosynthesis; L-serine from 3-phospho-D-glycerate: step 2/3.</text>
</comment>
<dbReference type="GO" id="GO:0008453">
    <property type="term" value="F:alanine-glyoxylate transaminase activity"/>
    <property type="evidence" value="ECO:0007669"/>
    <property type="project" value="TreeGrafter"/>
</dbReference>
<comment type="catalytic activity">
    <reaction evidence="15">
        <text>O-phospho-L-serine + 2-oxoglutarate = 3-phosphooxypyruvate + L-glutamate</text>
        <dbReference type="Rhea" id="RHEA:14329"/>
        <dbReference type="ChEBI" id="CHEBI:16810"/>
        <dbReference type="ChEBI" id="CHEBI:18110"/>
        <dbReference type="ChEBI" id="CHEBI:29985"/>
        <dbReference type="ChEBI" id="CHEBI:57524"/>
        <dbReference type="EC" id="2.6.1.52"/>
    </reaction>
</comment>
<dbReference type="Proteomes" id="UP000824189">
    <property type="component" value="Unassembled WGS sequence"/>
</dbReference>
<keyword evidence="6" id="KW-0963">Cytoplasm</keyword>